<accession>A0A1W0E2R1</accession>
<reference evidence="2 3" key="1">
    <citation type="journal article" date="2017" name="Environ. Microbiol.">
        <title>Decay of the glycolytic pathway and adaptation to intranuclear parasitism within Enterocytozoonidae microsporidia.</title>
        <authorList>
            <person name="Wiredu Boakye D."/>
            <person name="Jaroenlak P."/>
            <person name="Prachumwat A."/>
            <person name="Williams T.A."/>
            <person name="Bateman K.S."/>
            <person name="Itsathitphaisarn O."/>
            <person name="Sritunyalucksana K."/>
            <person name="Paszkiewicz K.H."/>
            <person name="Moore K.A."/>
            <person name="Stentiford G.D."/>
            <person name="Williams B.A."/>
        </authorList>
    </citation>
    <scope>NUCLEOTIDE SEQUENCE [LARGE SCALE GENOMIC DNA]</scope>
    <source>
        <strain evidence="2 3">TH1</strain>
    </source>
</reference>
<dbReference type="Proteomes" id="UP000192758">
    <property type="component" value="Unassembled WGS sequence"/>
</dbReference>
<feature type="transmembrane region" description="Helical" evidence="1">
    <location>
        <begin position="164"/>
        <end position="186"/>
    </location>
</feature>
<name>A0A1W0E2R1_9MICR</name>
<comment type="caution">
    <text evidence="2">The sequence shown here is derived from an EMBL/GenBank/DDBJ whole genome shotgun (WGS) entry which is preliminary data.</text>
</comment>
<gene>
    <name evidence="2" type="ORF">EHP00_1842</name>
</gene>
<dbReference type="VEuPathDB" id="MicrosporidiaDB:EHP00_1842"/>
<keyword evidence="1" id="KW-0812">Transmembrane</keyword>
<keyword evidence="1" id="KW-1133">Transmembrane helix</keyword>
<dbReference type="AlphaFoldDB" id="A0A1W0E2R1"/>
<evidence type="ECO:0000313" key="2">
    <source>
        <dbReference type="EMBL" id="OQS53509.1"/>
    </source>
</evidence>
<protein>
    <submittedName>
        <fullName evidence="2">Uncharacterized protein</fullName>
    </submittedName>
</protein>
<evidence type="ECO:0000313" key="3">
    <source>
        <dbReference type="Proteomes" id="UP000192758"/>
    </source>
</evidence>
<dbReference type="EMBL" id="MNPJ01000031">
    <property type="protein sequence ID" value="OQS53509.1"/>
    <property type="molecule type" value="Genomic_DNA"/>
</dbReference>
<keyword evidence="1" id="KW-0472">Membrane</keyword>
<proteinExistence type="predicted"/>
<organism evidence="2 3">
    <name type="scientific">Ecytonucleospora hepatopenaei</name>
    <dbReference type="NCBI Taxonomy" id="646526"/>
    <lineage>
        <taxon>Eukaryota</taxon>
        <taxon>Fungi</taxon>
        <taxon>Fungi incertae sedis</taxon>
        <taxon>Microsporidia</taxon>
        <taxon>Enterocytozoonidae</taxon>
        <taxon>Ecytonucleospora</taxon>
    </lineage>
</organism>
<keyword evidence="3" id="KW-1185">Reference proteome</keyword>
<evidence type="ECO:0000256" key="1">
    <source>
        <dbReference type="SAM" id="Phobius"/>
    </source>
</evidence>
<sequence length="192" mass="22983">MHKKECFDVYKTIHDLKEKEKEKLQKRFVWMNSFFDSILNDDKKMKQCLYYKSDGSNSKEINTYLDFHKEMFKTINDKLNTTYTNYKNETINYDIGVFMNTFNKPLSILRKMIIKRFPECSKEFRYKIKDKEIKAEDPPTGQLPFIDPKVQKDEHEKKIKKSTLILIITFSILGGAFLLAFLFFLIKKKNVN</sequence>